<organism evidence="1 2">
    <name type="scientific">Escherichia coli 97.0246</name>
    <dbReference type="NCBI Taxonomy" id="869670"/>
    <lineage>
        <taxon>Bacteria</taxon>
        <taxon>Pseudomonadati</taxon>
        <taxon>Pseudomonadota</taxon>
        <taxon>Gammaproteobacteria</taxon>
        <taxon>Enterobacterales</taxon>
        <taxon>Enterobacteriaceae</taxon>
        <taxon>Escherichia</taxon>
    </lineage>
</organism>
<accession>A0A8E0FNZ7</accession>
<comment type="caution">
    <text evidence="1">The sequence shown here is derived from an EMBL/GenBank/DDBJ whole genome shotgun (WGS) entry which is preliminary data.</text>
</comment>
<dbReference type="InterPro" id="IPR051162">
    <property type="entry name" value="T4SS_component"/>
</dbReference>
<proteinExistence type="predicted"/>
<protein>
    <recommendedName>
        <fullName evidence="3">Conjugal transfer protein</fullName>
    </recommendedName>
</protein>
<evidence type="ECO:0000313" key="1">
    <source>
        <dbReference type="EMBL" id="EIG93759.1"/>
    </source>
</evidence>
<evidence type="ECO:0008006" key="3">
    <source>
        <dbReference type="Google" id="ProtNLM"/>
    </source>
</evidence>
<dbReference type="InterPro" id="IPR027417">
    <property type="entry name" value="P-loop_NTPase"/>
</dbReference>
<dbReference type="Gene3D" id="3.40.50.300">
    <property type="entry name" value="P-loop containing nucleotide triphosphate hydrolases"/>
    <property type="match status" value="1"/>
</dbReference>
<dbReference type="Proteomes" id="UP000004454">
    <property type="component" value="Unassembled WGS sequence"/>
</dbReference>
<reference evidence="1 2" key="1">
    <citation type="submission" date="2011-12" db="EMBL/GenBank/DDBJ databases">
        <authorList>
            <person name="Brinkac L."/>
            <person name="Radune D."/>
            <person name="Sanka R."/>
            <person name="Selengut J."/>
            <person name="DebRoy C."/>
            <person name="Feng P."/>
            <person name="Fratamico P.M."/>
            <person name="Kapur V."/>
            <person name="Kariyawasam S."/>
            <person name="Losada L."/>
            <person name="Nierman W.C."/>
            <person name="Nelson K."/>
        </authorList>
    </citation>
    <scope>NUCLEOTIDE SEQUENCE [LARGE SCALE GENOMIC DNA]</scope>
    <source>
        <strain evidence="1 2">97.0246</strain>
    </source>
</reference>
<dbReference type="PANTHER" id="PTHR30121:SF6">
    <property type="entry name" value="SLR6007 PROTEIN"/>
    <property type="match status" value="1"/>
</dbReference>
<dbReference type="SUPFAM" id="SSF52540">
    <property type="entry name" value="P-loop containing nucleoside triphosphate hydrolases"/>
    <property type="match status" value="1"/>
</dbReference>
<gene>
    <name evidence="1" type="ORF">EC970246_A0051</name>
</gene>
<dbReference type="AlphaFoldDB" id="A0A8E0FNZ7"/>
<dbReference type="EMBL" id="AEZJ02000016">
    <property type="protein sequence ID" value="EIG93759.1"/>
    <property type="molecule type" value="Genomic_DNA"/>
</dbReference>
<dbReference type="PANTHER" id="PTHR30121">
    <property type="entry name" value="UNCHARACTERIZED PROTEIN YJGR-RELATED"/>
    <property type="match status" value="1"/>
</dbReference>
<evidence type="ECO:0000313" key="2">
    <source>
        <dbReference type="Proteomes" id="UP000004454"/>
    </source>
</evidence>
<sequence length="246" mass="27845">MTDLGGKTCIFSHPVYLFLREFSLQDSRGGSTDSPENTFNPMDYKKVGFDTTVILEKVNGETHPACEPLLAILFFYKTLMQRDGKLMLTIVEEFWMPANFPLTQDMIKSALKAGRLKNEMMWLTSQSPEDAVNCAIFAALVQQTATKILLPNPDAEFDGYKKIGLVEKEFKKLKSLSKESRTMLIKQSGSSAFAKMDLYGFDDFLPVISGTTEGIVLCEQVREELGTDEPDIWIPEFIKRIKEQKK</sequence>
<name>A0A8E0FNZ7_ECOLX</name>